<dbReference type="Proteomes" id="UP000184268">
    <property type="component" value="Unassembled WGS sequence"/>
</dbReference>
<keyword evidence="4 7" id="KW-0812">Transmembrane</keyword>
<reference evidence="8 9" key="1">
    <citation type="submission" date="2016-11" db="EMBL/GenBank/DDBJ databases">
        <authorList>
            <person name="Jaros S."/>
            <person name="Januszkiewicz K."/>
            <person name="Wedrychowicz H."/>
        </authorList>
    </citation>
    <scope>NUCLEOTIDE SEQUENCE [LARGE SCALE GENOMIC DNA]</scope>
    <source>
        <strain evidence="8 9">DSM 16917</strain>
    </source>
</reference>
<comment type="subcellular location">
    <subcellularLocation>
        <location evidence="1">Cell membrane</location>
        <topology evidence="1">Multi-pass membrane protein</topology>
    </subcellularLocation>
</comment>
<dbReference type="OrthoDB" id="9792760at2"/>
<dbReference type="PANTHER" id="PTHR33452:SF1">
    <property type="entry name" value="INNER MEMBRANE PROTEIN YPHA-RELATED"/>
    <property type="match status" value="1"/>
</dbReference>
<dbReference type="PANTHER" id="PTHR33452">
    <property type="entry name" value="OXIDOREDUCTASE CATD-RELATED"/>
    <property type="match status" value="1"/>
</dbReference>
<evidence type="ECO:0000256" key="4">
    <source>
        <dbReference type="ARBA" id="ARBA00022692"/>
    </source>
</evidence>
<accession>A0A1M5XWK4</accession>
<keyword evidence="3" id="KW-1003">Cell membrane</keyword>
<dbReference type="GO" id="GO:0005886">
    <property type="term" value="C:plasma membrane"/>
    <property type="evidence" value="ECO:0007669"/>
    <property type="project" value="UniProtKB-SubCell"/>
</dbReference>
<feature type="transmembrane region" description="Helical" evidence="7">
    <location>
        <begin position="59"/>
        <end position="77"/>
    </location>
</feature>
<dbReference type="RefSeq" id="WP_073325986.1">
    <property type="nucleotide sequence ID" value="NZ_FQXG01000006.1"/>
</dbReference>
<keyword evidence="6 7" id="KW-0472">Membrane</keyword>
<evidence type="ECO:0000256" key="7">
    <source>
        <dbReference type="SAM" id="Phobius"/>
    </source>
</evidence>
<feature type="transmembrane region" description="Helical" evidence="7">
    <location>
        <begin position="113"/>
        <end position="133"/>
    </location>
</feature>
<proteinExistence type="inferred from homology"/>
<evidence type="ECO:0000256" key="1">
    <source>
        <dbReference type="ARBA" id="ARBA00004651"/>
    </source>
</evidence>
<comment type="similarity">
    <text evidence="2">Belongs to the DoxX family.</text>
</comment>
<dbReference type="InterPro" id="IPR051907">
    <property type="entry name" value="DoxX-like_oxidoreductase"/>
</dbReference>
<dbReference type="STRING" id="299255.SAMN02745129_3758"/>
<dbReference type="Pfam" id="PF07681">
    <property type="entry name" value="DoxX"/>
    <property type="match status" value="1"/>
</dbReference>
<dbReference type="InterPro" id="IPR032808">
    <property type="entry name" value="DoxX"/>
</dbReference>
<protein>
    <submittedName>
        <fullName evidence="8">Putative oxidoreductase</fullName>
    </submittedName>
</protein>
<dbReference type="EMBL" id="FQXG01000006">
    <property type="protein sequence ID" value="SHI04126.1"/>
    <property type="molecule type" value="Genomic_DNA"/>
</dbReference>
<feature type="transmembrane region" description="Helical" evidence="7">
    <location>
        <begin position="23"/>
        <end position="39"/>
    </location>
</feature>
<evidence type="ECO:0000256" key="6">
    <source>
        <dbReference type="ARBA" id="ARBA00023136"/>
    </source>
</evidence>
<feature type="transmembrane region" description="Helical" evidence="7">
    <location>
        <begin position="84"/>
        <end position="101"/>
    </location>
</feature>
<keyword evidence="9" id="KW-1185">Reference proteome</keyword>
<keyword evidence="5 7" id="KW-1133">Transmembrane helix</keyword>
<organism evidence="8 9">
    <name type="scientific">Ferrimonas marina</name>
    <dbReference type="NCBI Taxonomy" id="299255"/>
    <lineage>
        <taxon>Bacteria</taxon>
        <taxon>Pseudomonadati</taxon>
        <taxon>Pseudomonadota</taxon>
        <taxon>Gammaproteobacteria</taxon>
        <taxon>Alteromonadales</taxon>
        <taxon>Ferrimonadaceae</taxon>
        <taxon>Ferrimonas</taxon>
    </lineage>
</organism>
<gene>
    <name evidence="8" type="ORF">SAMN02745129_3758</name>
</gene>
<evidence type="ECO:0000313" key="9">
    <source>
        <dbReference type="Proteomes" id="UP000184268"/>
    </source>
</evidence>
<evidence type="ECO:0000256" key="3">
    <source>
        <dbReference type="ARBA" id="ARBA00022475"/>
    </source>
</evidence>
<evidence type="ECO:0000313" key="8">
    <source>
        <dbReference type="EMBL" id="SHI04126.1"/>
    </source>
</evidence>
<evidence type="ECO:0000256" key="5">
    <source>
        <dbReference type="ARBA" id="ARBA00022989"/>
    </source>
</evidence>
<dbReference type="AlphaFoldDB" id="A0A1M5XWK4"/>
<name>A0A1M5XWK4_9GAMM</name>
<sequence>MSTSQTTSHPVSQNHSLAAPTDLLARALMAFIFIMAGYGKIGSFAGTQGWMESMGVPGILLYPVVALELFGGIALLIGLKTRLVAFLLAGFCVLSALIFHNDLANDFNALAKNLAMAGGFLLLTLHGPGKLSLDAKLAK</sequence>
<evidence type="ECO:0000256" key="2">
    <source>
        <dbReference type="ARBA" id="ARBA00006679"/>
    </source>
</evidence>